<evidence type="ECO:0000256" key="4">
    <source>
        <dbReference type="ARBA" id="ARBA00022927"/>
    </source>
</evidence>
<keyword evidence="2" id="KW-0813">Transport</keyword>
<dbReference type="Pfam" id="PF08314">
    <property type="entry name" value="Sec39"/>
    <property type="match status" value="1"/>
</dbReference>
<feature type="domain" description="Sec39" evidence="6">
    <location>
        <begin position="225"/>
        <end position="891"/>
    </location>
</feature>
<dbReference type="PANTHER" id="PTHR15922:SF2">
    <property type="entry name" value="NBAS SUBUNIT OF NRZ TETHERING COMPLEX"/>
    <property type="match status" value="1"/>
</dbReference>
<name>A0A4R0RVX2_9APHY</name>
<evidence type="ECO:0000259" key="6">
    <source>
        <dbReference type="Pfam" id="PF08314"/>
    </source>
</evidence>
<feature type="region of interest" description="Disordered" evidence="5">
    <location>
        <begin position="73"/>
        <end position="100"/>
    </location>
</feature>
<comment type="caution">
    <text evidence="7">The sequence shown here is derived from an EMBL/GenBank/DDBJ whole genome shotgun (WGS) entry which is preliminary data.</text>
</comment>
<protein>
    <recommendedName>
        <fullName evidence="6">Sec39 domain-containing protein</fullName>
    </recommendedName>
</protein>
<feature type="region of interest" description="Disordered" evidence="5">
    <location>
        <begin position="978"/>
        <end position="1005"/>
    </location>
</feature>
<dbReference type="GO" id="GO:0015031">
    <property type="term" value="P:protein transport"/>
    <property type="evidence" value="ECO:0007669"/>
    <property type="project" value="UniProtKB-KW"/>
</dbReference>
<reference evidence="7 8" key="1">
    <citation type="submission" date="2018-11" db="EMBL/GenBank/DDBJ databases">
        <title>Genome assembly of Steccherinum ochraceum LE-BIN_3174, the white-rot fungus of the Steccherinaceae family (The Residual Polyporoid clade, Polyporales, Basidiomycota).</title>
        <authorList>
            <person name="Fedorova T.V."/>
            <person name="Glazunova O.A."/>
            <person name="Landesman E.O."/>
            <person name="Moiseenko K.V."/>
            <person name="Psurtseva N.V."/>
            <person name="Savinova O.S."/>
            <person name="Shakhova N.V."/>
            <person name="Tyazhelova T.V."/>
            <person name="Vasina D.V."/>
        </authorList>
    </citation>
    <scope>NUCLEOTIDE SEQUENCE [LARGE SCALE GENOMIC DNA]</scope>
    <source>
        <strain evidence="7 8">LE-BIN_3174</strain>
    </source>
</reference>
<dbReference type="STRING" id="92696.A0A4R0RVX2"/>
<evidence type="ECO:0000313" key="8">
    <source>
        <dbReference type="Proteomes" id="UP000292702"/>
    </source>
</evidence>
<dbReference type="GO" id="GO:0006890">
    <property type="term" value="P:retrograde vesicle-mediated transport, Golgi to endoplasmic reticulum"/>
    <property type="evidence" value="ECO:0007669"/>
    <property type="project" value="InterPro"/>
</dbReference>
<organism evidence="7 8">
    <name type="scientific">Steccherinum ochraceum</name>
    <dbReference type="NCBI Taxonomy" id="92696"/>
    <lineage>
        <taxon>Eukaryota</taxon>
        <taxon>Fungi</taxon>
        <taxon>Dikarya</taxon>
        <taxon>Basidiomycota</taxon>
        <taxon>Agaricomycotina</taxon>
        <taxon>Agaricomycetes</taxon>
        <taxon>Polyporales</taxon>
        <taxon>Steccherinaceae</taxon>
        <taxon>Steccherinum</taxon>
    </lineage>
</organism>
<proteinExistence type="predicted"/>
<dbReference type="AlphaFoldDB" id="A0A4R0RVX2"/>
<accession>A0A4R0RVX2</accession>
<dbReference type="GO" id="GO:0000149">
    <property type="term" value="F:SNARE binding"/>
    <property type="evidence" value="ECO:0007669"/>
    <property type="project" value="TreeGrafter"/>
</dbReference>
<evidence type="ECO:0000256" key="1">
    <source>
        <dbReference type="ARBA" id="ARBA00004240"/>
    </source>
</evidence>
<evidence type="ECO:0000256" key="5">
    <source>
        <dbReference type="SAM" id="MobiDB-lite"/>
    </source>
</evidence>
<evidence type="ECO:0000256" key="3">
    <source>
        <dbReference type="ARBA" id="ARBA00022824"/>
    </source>
</evidence>
<evidence type="ECO:0000313" key="7">
    <source>
        <dbReference type="EMBL" id="TCD69959.1"/>
    </source>
</evidence>
<dbReference type="OrthoDB" id="27490at2759"/>
<sequence>MALPSTSTTTQDLYTKWTRISDDNLTLNDVHEILDPIADDLWVAAACIDRLLNDVVLTRSLLELGLKRTEAASERSRRVYESPPSGADGEEEGVPGSSTWSEERKRVAALASYYRDEPADAQLCHLRTIFLDRLDRLDAYVQILDELPEVEGSGEDIDEEWEDDPWADEKPATTTKALLPIPLSSLLVDDLLSLVFVFVTTEYFVAARIVLERFHSAIWPYRFSILENIPEHTPASQYRDLLPGIDSSGDAERKPTLPFEKASTSWLQDRGAQDALAESHVPLQPSTQAFDSTTPSHDQVLSSDQLSAWYRERVEFIADCGFVDSALSLVQHAASQGVIGLDELGEELSLLARLVYDVPLPDDEDAEQDWNLGRWKSLAPSEVIRAYLASSTSDTIVRDIHRLVMPYLFVMESRAERSGNPDPALPNRLLYEYILQAPLDIVLAVFEGSKPTLPPAQRLIKDDEDMARLALACLYGSDSLHEWPTMSRIFECLPAWDTPEDDDEADEVDTTISSLGAFVTPSTTRPRCTPSDLLLFFKPLPFSSLSRALDVLDVHLESGEILARWSVPAPLRWFLQSNGNIMEQRSWANRMARRAGGSEDQLSSQEDWEWLLEDILKLAGSGDSELRGAFCLLSRDDVTRIFFGGLLSAARFDIAKKLLVSRKANLQLSSSVVEEICLAASQEFYDNASSGNYHSGDMKLAHECLNVARPSDRIQRQRDFIEATSRLCSYNLSSRPGMPITPIEIRLTKDRLSLISRVLSSNTDSYKHTQLILDLVNMLGFRGDVVAEVKTLAMLADTALQAEDFDRAFETSERMVSTVLNFRAGSASGTEDPKVQEASEVCWVACYQLGRQQEFHDVAKKLLLLGRALELCPPDQLTDVLTARRRLEQEDTEERQARLHSRQRGSRNTRSRKHAANTNGSIGTLASRLHELRMPDLHLGGSPMVGAPDAAALAEKAFRAAANFSFSDFSARGRSLISDATRERSSSRGDSHARRESGGEVSAQAQRVLSKGLGWLLGDEE</sequence>
<keyword evidence="3" id="KW-0256">Endoplasmic reticulum</keyword>
<dbReference type="GO" id="GO:0070939">
    <property type="term" value="C:Dsl1/NZR complex"/>
    <property type="evidence" value="ECO:0007669"/>
    <property type="project" value="TreeGrafter"/>
</dbReference>
<comment type="subcellular location">
    <subcellularLocation>
        <location evidence="1">Endoplasmic reticulum</location>
    </subcellularLocation>
</comment>
<dbReference type="InterPro" id="IPR013244">
    <property type="entry name" value="Sec39_domain"/>
</dbReference>
<feature type="compositionally biased region" description="Basic and acidic residues" evidence="5">
    <location>
        <begin position="887"/>
        <end position="897"/>
    </location>
</feature>
<evidence type="ECO:0000256" key="2">
    <source>
        <dbReference type="ARBA" id="ARBA00022448"/>
    </source>
</evidence>
<feature type="compositionally biased region" description="Basic residues" evidence="5">
    <location>
        <begin position="898"/>
        <end position="915"/>
    </location>
</feature>
<dbReference type="PANTHER" id="PTHR15922">
    <property type="entry name" value="NEUROBLASTOMA-AMPLIFIED SEQUENCE"/>
    <property type="match status" value="1"/>
</dbReference>
<gene>
    <name evidence="7" type="ORF">EIP91_005548</name>
</gene>
<dbReference type="Proteomes" id="UP000292702">
    <property type="component" value="Unassembled WGS sequence"/>
</dbReference>
<keyword evidence="4" id="KW-0653">Protein transport</keyword>
<feature type="compositionally biased region" description="Basic and acidic residues" evidence="5">
    <location>
        <begin position="980"/>
        <end position="998"/>
    </location>
</feature>
<feature type="region of interest" description="Disordered" evidence="5">
    <location>
        <begin position="887"/>
        <end position="921"/>
    </location>
</feature>
<dbReference type="EMBL" id="RWJN01000030">
    <property type="protein sequence ID" value="TCD69959.1"/>
    <property type="molecule type" value="Genomic_DNA"/>
</dbReference>
<keyword evidence="8" id="KW-1185">Reference proteome</keyword>